<reference evidence="1 2" key="1">
    <citation type="submission" date="2020-08" db="EMBL/GenBank/DDBJ databases">
        <title>Genomic Encyclopedia of Type Strains, Phase IV (KMG-IV): sequencing the most valuable type-strain genomes for metagenomic binning, comparative biology and taxonomic classification.</title>
        <authorList>
            <person name="Goeker M."/>
        </authorList>
    </citation>
    <scope>NUCLEOTIDE SEQUENCE [LARGE SCALE GENOMIC DNA]</scope>
    <source>
        <strain evidence="1 2">DSM 13481</strain>
    </source>
</reference>
<name>A0A841GN60_9BACT</name>
<dbReference type="AlphaFoldDB" id="A0A841GN60"/>
<dbReference type="Proteomes" id="UP000555828">
    <property type="component" value="Unassembled WGS sequence"/>
</dbReference>
<evidence type="ECO:0000313" key="2">
    <source>
        <dbReference type="Proteomes" id="UP000555828"/>
    </source>
</evidence>
<dbReference type="RefSeq" id="WP_184619251.1">
    <property type="nucleotide sequence ID" value="NZ_JACHEX010000002.1"/>
</dbReference>
<dbReference type="EMBL" id="JACHEX010000002">
    <property type="protein sequence ID" value="MBB6062594.1"/>
    <property type="molecule type" value="Genomic_DNA"/>
</dbReference>
<evidence type="ECO:0000313" key="1">
    <source>
        <dbReference type="EMBL" id="MBB6062594.1"/>
    </source>
</evidence>
<sequence length="162" mass="17364">MKKLLFIALLISLTVSVFPFFLGVSGGKELGGKNRYILGAELGSYQNLLGISVNVFYPLSGSEIDTFENVNLSEIQLVEIDPYLLLVLNLLGTKVYAGAAPILIANVQSGEIGLYSQEVFHAKVGIKSGTGIAFSLEAITTFNTQFLSTGIYTVNFGIGLSF</sequence>
<comment type="caution">
    <text evidence="1">The sequence shown here is derived from an EMBL/GenBank/DDBJ whole genome shotgun (WGS) entry which is preliminary data.</text>
</comment>
<keyword evidence="2" id="KW-1185">Reference proteome</keyword>
<organism evidence="1 2">
    <name type="scientific">Thermosipho japonicus</name>
    <dbReference type="NCBI Taxonomy" id="90323"/>
    <lineage>
        <taxon>Bacteria</taxon>
        <taxon>Thermotogati</taxon>
        <taxon>Thermotogota</taxon>
        <taxon>Thermotogae</taxon>
        <taxon>Thermotogales</taxon>
        <taxon>Fervidobacteriaceae</taxon>
        <taxon>Thermosipho</taxon>
    </lineage>
</organism>
<protein>
    <recommendedName>
        <fullName evidence="3">Outer membrane protein beta-barrel domain-containing protein</fullName>
    </recommendedName>
</protein>
<evidence type="ECO:0008006" key="3">
    <source>
        <dbReference type="Google" id="ProtNLM"/>
    </source>
</evidence>
<accession>A0A841GN60</accession>
<proteinExistence type="predicted"/>
<gene>
    <name evidence="1" type="ORF">HNP65_001032</name>
</gene>